<keyword evidence="9" id="KW-1185">Reference proteome</keyword>
<feature type="transmembrane region" description="Helical" evidence="6">
    <location>
        <begin position="91"/>
        <end position="109"/>
    </location>
</feature>
<dbReference type="PANTHER" id="PTHR35007">
    <property type="entry name" value="INTEGRAL MEMBRANE PROTEIN-RELATED"/>
    <property type="match status" value="1"/>
</dbReference>
<evidence type="ECO:0000256" key="1">
    <source>
        <dbReference type="ARBA" id="ARBA00004651"/>
    </source>
</evidence>
<keyword evidence="4 6" id="KW-1133">Transmembrane helix</keyword>
<feature type="transmembrane region" description="Helical" evidence="6">
    <location>
        <begin position="234"/>
        <end position="252"/>
    </location>
</feature>
<keyword evidence="5 6" id="KW-0472">Membrane</keyword>
<dbReference type="InterPro" id="IPR018076">
    <property type="entry name" value="T2SS_GspF_dom"/>
</dbReference>
<comment type="subcellular location">
    <subcellularLocation>
        <location evidence="1">Cell membrane</location>
        <topology evidence="1">Multi-pass membrane protein</topology>
    </subcellularLocation>
</comment>
<keyword evidence="2" id="KW-1003">Cell membrane</keyword>
<accession>A0A4R2MTA4</accession>
<evidence type="ECO:0000256" key="6">
    <source>
        <dbReference type="SAM" id="Phobius"/>
    </source>
</evidence>
<dbReference type="RefSeq" id="WP_132024075.1">
    <property type="nucleotide sequence ID" value="NZ_CP016605.1"/>
</dbReference>
<comment type="caution">
    <text evidence="8">The sequence shown here is derived from an EMBL/GenBank/DDBJ whole genome shotgun (WGS) entry which is preliminary data.</text>
</comment>
<reference evidence="8 9" key="1">
    <citation type="submission" date="2019-03" db="EMBL/GenBank/DDBJ databases">
        <title>Genomic Encyclopedia of Type Strains, Phase IV (KMG-IV): sequencing the most valuable type-strain genomes for metagenomic binning, comparative biology and taxonomic classification.</title>
        <authorList>
            <person name="Goeker M."/>
        </authorList>
    </citation>
    <scope>NUCLEOTIDE SEQUENCE [LARGE SCALE GENOMIC DNA]</scope>
    <source>
        <strain evidence="8 9">DSM 28231</strain>
    </source>
</reference>
<organism evidence="8 9">
    <name type="scientific">Bisgaardia hudsonensis</name>
    <dbReference type="NCBI Taxonomy" id="109472"/>
    <lineage>
        <taxon>Bacteria</taxon>
        <taxon>Pseudomonadati</taxon>
        <taxon>Pseudomonadota</taxon>
        <taxon>Gammaproteobacteria</taxon>
        <taxon>Pasteurellales</taxon>
        <taxon>Pasteurellaceae</taxon>
        <taxon>Bisgaardia</taxon>
    </lineage>
</organism>
<evidence type="ECO:0000259" key="7">
    <source>
        <dbReference type="Pfam" id="PF00482"/>
    </source>
</evidence>
<evidence type="ECO:0000256" key="4">
    <source>
        <dbReference type="ARBA" id="ARBA00022989"/>
    </source>
</evidence>
<feature type="transmembrane region" description="Helical" evidence="6">
    <location>
        <begin position="67"/>
        <end position="85"/>
    </location>
</feature>
<evidence type="ECO:0000256" key="2">
    <source>
        <dbReference type="ARBA" id="ARBA00022475"/>
    </source>
</evidence>
<gene>
    <name evidence="8" type="ORF">EV697_104214</name>
</gene>
<dbReference type="Pfam" id="PF00482">
    <property type="entry name" value="T2SSF"/>
    <property type="match status" value="1"/>
</dbReference>
<keyword evidence="3 6" id="KW-0812">Transmembrane</keyword>
<dbReference type="PANTHER" id="PTHR35007:SF2">
    <property type="entry name" value="PILUS ASSEMBLE PROTEIN"/>
    <property type="match status" value="1"/>
</dbReference>
<feature type="transmembrane region" description="Helical" evidence="6">
    <location>
        <begin position="272"/>
        <end position="291"/>
    </location>
</feature>
<proteinExistence type="predicted"/>
<evidence type="ECO:0000313" key="9">
    <source>
        <dbReference type="Proteomes" id="UP000294841"/>
    </source>
</evidence>
<evidence type="ECO:0000256" key="5">
    <source>
        <dbReference type="ARBA" id="ARBA00023136"/>
    </source>
</evidence>
<evidence type="ECO:0000313" key="8">
    <source>
        <dbReference type="EMBL" id="TCP12399.1"/>
    </source>
</evidence>
<sequence>MILLLYWLALIFGILLAAYTARSLYVTKKKINPLPSSVRNSTNLWAWIKSRVALWKFYFIAGDPKNLLKNVLINAVIFLVCFYVNDFYIQLARHFFVPAYALLLIIIVWKLGKRRNRIIFETSFPEVIQILNAATSSGAGLLQAIERCGKDIQGQLGDEFKRIYRRLALGEDSDTIFDDSYSRYPYKEFYFFSTIIKINLDKGGQMKEVISRLGRVIADSKKMEQKKRAMTSEARMSAMIVAAFPFAFFIFMKFTMPENFDFVINDPNGRIILYYVLGSETFGMGIIWWLMRKVS</sequence>
<dbReference type="OrthoDB" id="5611741at2"/>
<dbReference type="EMBL" id="SLXI01000004">
    <property type="protein sequence ID" value="TCP12399.1"/>
    <property type="molecule type" value="Genomic_DNA"/>
</dbReference>
<dbReference type="GO" id="GO:0005886">
    <property type="term" value="C:plasma membrane"/>
    <property type="evidence" value="ECO:0007669"/>
    <property type="project" value="UniProtKB-SubCell"/>
</dbReference>
<protein>
    <submittedName>
        <fullName evidence="8">Tight adherence protein B</fullName>
    </submittedName>
</protein>
<feature type="domain" description="Type II secretion system protein GspF" evidence="7">
    <location>
        <begin position="129"/>
        <end position="252"/>
    </location>
</feature>
<dbReference type="Proteomes" id="UP000294841">
    <property type="component" value="Unassembled WGS sequence"/>
</dbReference>
<evidence type="ECO:0000256" key="3">
    <source>
        <dbReference type="ARBA" id="ARBA00022692"/>
    </source>
</evidence>
<name>A0A4R2MTA4_9PAST</name>
<dbReference type="AlphaFoldDB" id="A0A4R2MTA4"/>